<evidence type="ECO:0000313" key="1">
    <source>
        <dbReference type="EMBL" id="AAK99820.1"/>
    </source>
</evidence>
<dbReference type="EMBL" id="AE007317">
    <property type="protein sequence ID" value="AAK99820.1"/>
    <property type="molecule type" value="Genomic_DNA"/>
</dbReference>
<dbReference type="PIR" id="H97998">
    <property type="entry name" value="H97998"/>
</dbReference>
<reference evidence="1 2" key="1">
    <citation type="journal article" date="2001" name="J. Bacteriol.">
        <title>Genome of the bacterium Streptococcus pneumoniae strain R6.</title>
        <authorList>
            <person name="Hoskins J.A."/>
            <person name="Alborn W.Jr."/>
            <person name="Arnold J."/>
            <person name="Blaszczak L."/>
            <person name="Burgett S."/>
            <person name="DeHoff B.S."/>
            <person name="Estrem S."/>
            <person name="Fritz L."/>
            <person name="Fu D.-J."/>
            <person name="Fuller W."/>
            <person name="Geringer C."/>
            <person name="Gilmour R."/>
            <person name="Glass J.S."/>
            <person name="Khoja H."/>
            <person name="Kraft A."/>
            <person name="LaGace R."/>
            <person name="LeBlanc D.J."/>
            <person name="Lee L.N."/>
            <person name="Lefkowitz E.J."/>
            <person name="Lu J."/>
            <person name="Matsushima P."/>
            <person name="McAhren S."/>
            <person name="McHenney M."/>
            <person name="McLeaster K."/>
            <person name="Mundy C."/>
            <person name="Nicas T.I."/>
            <person name="Norris F.H."/>
            <person name="O'Gara M."/>
            <person name="Peery R."/>
            <person name="Robertson G.T."/>
            <person name="Rockey P."/>
            <person name="Sun P.-M."/>
            <person name="Winkler M.E."/>
            <person name="Yang Y."/>
            <person name="Young-Bellido M."/>
            <person name="Zhao G."/>
            <person name="Zook C."/>
            <person name="Baltz R.H."/>
            <person name="Jaskunas S.Richard."/>
            <person name="Rosteck P.R.Jr."/>
            <person name="Skatrud P.L."/>
            <person name="Glass J.I."/>
        </authorList>
    </citation>
    <scope>NUCLEOTIDE SEQUENCE [LARGE SCALE GENOMIC DNA]</scope>
    <source>
        <strain evidence="2">ATCC BAA-255 / R6</strain>
    </source>
</reference>
<dbReference type="HOGENOM" id="CLU_212251_0_0_9"/>
<name>Q8CYR8_STRR6</name>
<accession>Q8CYR8</accession>
<dbReference type="KEGG" id="spr:spr1016"/>
<sequence>MGVVGKQSSSFSLLFWLFSLSSGKVTCFKSGSLGNSSNILPKLSHFVNFTAIGVPRF</sequence>
<dbReference type="AlphaFoldDB" id="Q8CYR8"/>
<gene>
    <name evidence="1" type="ordered locus">spr1016</name>
</gene>
<proteinExistence type="predicted"/>
<keyword evidence="2" id="KW-1185">Reference proteome</keyword>
<organism evidence="1 2">
    <name type="scientific">Streptococcus pneumoniae (strain ATCC BAA-255 / R6)</name>
    <dbReference type="NCBI Taxonomy" id="171101"/>
    <lineage>
        <taxon>Bacteria</taxon>
        <taxon>Bacillati</taxon>
        <taxon>Bacillota</taxon>
        <taxon>Bacilli</taxon>
        <taxon>Lactobacillales</taxon>
        <taxon>Streptococcaceae</taxon>
        <taxon>Streptococcus</taxon>
    </lineage>
</organism>
<dbReference type="Proteomes" id="UP000000586">
    <property type="component" value="Chromosome"/>
</dbReference>
<protein>
    <submittedName>
        <fullName evidence="1">Uncharacterized protein</fullName>
    </submittedName>
</protein>
<evidence type="ECO:0000313" key="2">
    <source>
        <dbReference type="Proteomes" id="UP000000586"/>
    </source>
</evidence>
<dbReference type="STRING" id="171101.spr1016"/>